<dbReference type="Pfam" id="PF01725">
    <property type="entry name" value="Ham1p_like"/>
    <property type="match status" value="1"/>
</dbReference>
<dbReference type="Gene3D" id="3.90.950.10">
    <property type="match status" value="1"/>
</dbReference>
<evidence type="ECO:0000256" key="1">
    <source>
        <dbReference type="ARBA" id="ARBA00008023"/>
    </source>
</evidence>
<evidence type="ECO:0000256" key="2">
    <source>
        <dbReference type="ARBA" id="ARBA00011738"/>
    </source>
</evidence>
<dbReference type="GO" id="GO:0036222">
    <property type="term" value="F:XTP diphosphatase activity"/>
    <property type="evidence" value="ECO:0007669"/>
    <property type="project" value="UniProtKB-UniRule"/>
</dbReference>
<dbReference type="GO" id="GO:0036220">
    <property type="term" value="F:ITP diphosphatase activity"/>
    <property type="evidence" value="ECO:0007669"/>
    <property type="project" value="UniProtKB-UniRule"/>
</dbReference>
<dbReference type="NCBIfam" id="TIGR00042">
    <property type="entry name" value="RdgB/HAM1 family non-canonical purine NTP pyrophosphatase"/>
    <property type="match status" value="1"/>
</dbReference>
<keyword evidence="4 10" id="KW-0547">Nucleotide-binding</keyword>
<feature type="binding site" evidence="10">
    <location>
        <position position="182"/>
    </location>
    <ligand>
        <name>substrate</name>
    </ligand>
</feature>
<feature type="binding site" evidence="10">
    <location>
        <begin position="15"/>
        <end position="20"/>
    </location>
    <ligand>
        <name>substrate</name>
    </ligand>
</feature>
<organism evidence="12">
    <name type="scientific">Pseudomonas saudimassiliensis</name>
    <dbReference type="NCBI Taxonomy" id="1461581"/>
    <lineage>
        <taxon>Bacteria</taxon>
        <taxon>Pseudomonadati</taxon>
        <taxon>Pseudomonadota</taxon>
        <taxon>Gammaproteobacteria</taxon>
        <taxon>Pseudomonadales</taxon>
        <taxon>Pseudomonadaceae</taxon>
        <taxon>Pseudomonas</taxon>
    </lineage>
</organism>
<evidence type="ECO:0000256" key="9">
    <source>
        <dbReference type="ARBA" id="ARBA00052017"/>
    </source>
</evidence>
<dbReference type="GO" id="GO:0009117">
    <property type="term" value="P:nucleotide metabolic process"/>
    <property type="evidence" value="ECO:0007669"/>
    <property type="project" value="UniProtKB-KW"/>
</dbReference>
<sequence>MSDRTMPFARLVLASNNAGKLKELQAMLGSHIEVLPQRDFISEEAEETGLSFIENAILKARHAARASGLPALADDSGLAVDALGGAPGIYSARYADGQGDAANNAKLLAALQDVPDEQRGARFICALALVRHADDPVPIICEGAWEGRILHAAQGEHGFGYDPLFLVPELGVSSAELPAEQKNQLSHRARAMAVLRQRLGLV</sequence>
<dbReference type="InterPro" id="IPR020922">
    <property type="entry name" value="dITP/XTP_pyrophosphatase"/>
</dbReference>
<keyword evidence="7 10" id="KW-0546">Nucleotide metabolism</keyword>
<comment type="similarity">
    <text evidence="1 10 11">Belongs to the HAM1 NTPase family.</text>
</comment>
<feature type="binding site" evidence="10">
    <location>
        <position position="76"/>
    </location>
    <ligand>
        <name>substrate</name>
    </ligand>
</feature>
<dbReference type="EC" id="3.6.1.66" evidence="10"/>
<evidence type="ECO:0000256" key="7">
    <source>
        <dbReference type="ARBA" id="ARBA00023080"/>
    </source>
</evidence>
<dbReference type="FunFam" id="3.90.950.10:FF:000001">
    <property type="entry name" value="dITP/XTP pyrophosphatase"/>
    <property type="match status" value="1"/>
</dbReference>
<proteinExistence type="inferred from homology"/>
<evidence type="ECO:0000313" key="12">
    <source>
        <dbReference type="EMBL" id="CEA04918.1"/>
    </source>
</evidence>
<dbReference type="CDD" id="cd00515">
    <property type="entry name" value="HAM1"/>
    <property type="match status" value="1"/>
</dbReference>
<comment type="function">
    <text evidence="10">Pyrophosphatase that catalyzes the hydrolysis of nucleoside triphosphates to their monophosphate derivatives, with a high preference for the non-canonical purine nucleotides XTP (xanthosine triphosphate), dITP (deoxyinosine triphosphate) and ITP. Seems to function as a house-cleaning enzyme that removes non-canonical purine nucleotides from the nucleotide pool, thus preventing their incorporation into DNA/RNA and avoiding chromosomal lesions.</text>
</comment>
<dbReference type="GO" id="GO:0000166">
    <property type="term" value="F:nucleotide binding"/>
    <property type="evidence" value="ECO:0007669"/>
    <property type="project" value="UniProtKB-KW"/>
</dbReference>
<evidence type="ECO:0000256" key="3">
    <source>
        <dbReference type="ARBA" id="ARBA00022723"/>
    </source>
</evidence>
<dbReference type="AlphaFoldDB" id="A0A078MBX4"/>
<dbReference type="EMBL" id="LM997413">
    <property type="protein sequence ID" value="CEA04918.1"/>
    <property type="molecule type" value="Genomic_DNA"/>
</dbReference>
<comment type="subunit">
    <text evidence="2 10">Homodimer.</text>
</comment>
<dbReference type="InterPro" id="IPR029001">
    <property type="entry name" value="ITPase-like_fam"/>
</dbReference>
<comment type="catalytic activity">
    <reaction evidence="8 10">
        <text>dITP + H2O = dIMP + diphosphate + H(+)</text>
        <dbReference type="Rhea" id="RHEA:28342"/>
        <dbReference type="ChEBI" id="CHEBI:15377"/>
        <dbReference type="ChEBI" id="CHEBI:15378"/>
        <dbReference type="ChEBI" id="CHEBI:33019"/>
        <dbReference type="ChEBI" id="CHEBI:61194"/>
        <dbReference type="ChEBI" id="CHEBI:61382"/>
        <dbReference type="EC" id="3.6.1.66"/>
    </reaction>
</comment>
<dbReference type="PANTHER" id="PTHR11067">
    <property type="entry name" value="INOSINE TRIPHOSPHATE PYROPHOSPHATASE/HAM1 PROTEIN"/>
    <property type="match status" value="1"/>
</dbReference>
<gene>
    <name evidence="12" type="ORF">BN1049_01796</name>
</gene>
<dbReference type="PATRIC" id="fig|1461581.3.peg.1774"/>
<dbReference type="GO" id="GO:0009146">
    <property type="term" value="P:purine nucleoside triphosphate catabolic process"/>
    <property type="evidence" value="ECO:0007669"/>
    <property type="project" value="UniProtKB-UniRule"/>
</dbReference>
<name>A0A078MBX4_9PSED</name>
<feature type="binding site" evidence="10">
    <location>
        <position position="75"/>
    </location>
    <ligand>
        <name>Mg(2+)</name>
        <dbReference type="ChEBI" id="CHEBI:18420"/>
    </ligand>
</feature>
<evidence type="ECO:0000256" key="11">
    <source>
        <dbReference type="RuleBase" id="RU003781"/>
    </source>
</evidence>
<feature type="binding site" evidence="10">
    <location>
        <begin position="159"/>
        <end position="162"/>
    </location>
    <ligand>
        <name>substrate</name>
    </ligand>
</feature>
<dbReference type="GO" id="GO:0046872">
    <property type="term" value="F:metal ion binding"/>
    <property type="evidence" value="ECO:0007669"/>
    <property type="project" value="UniProtKB-KW"/>
</dbReference>
<comment type="cofactor">
    <cofactor evidence="10">
        <name>Mg(2+)</name>
        <dbReference type="ChEBI" id="CHEBI:18420"/>
    </cofactor>
    <text evidence="10">Binds 1 Mg(2+) ion per subunit.</text>
</comment>
<dbReference type="InterPro" id="IPR002637">
    <property type="entry name" value="RdgB/HAM1"/>
</dbReference>
<accession>A0A078MBX4</accession>
<comment type="catalytic activity">
    <reaction evidence="10">
        <text>ITP + H2O = IMP + diphosphate + H(+)</text>
        <dbReference type="Rhea" id="RHEA:29399"/>
        <dbReference type="ChEBI" id="CHEBI:15377"/>
        <dbReference type="ChEBI" id="CHEBI:15378"/>
        <dbReference type="ChEBI" id="CHEBI:33019"/>
        <dbReference type="ChEBI" id="CHEBI:58053"/>
        <dbReference type="ChEBI" id="CHEBI:61402"/>
        <dbReference type="EC" id="3.6.1.66"/>
    </reaction>
</comment>
<keyword evidence="5 10" id="KW-0378">Hydrolase</keyword>
<protein>
    <recommendedName>
        <fullName evidence="10">dITP/XTP pyrophosphatase</fullName>
        <ecNumber evidence="10">3.6.1.66</ecNumber>
    </recommendedName>
    <alternativeName>
        <fullName evidence="10">Non-canonical purine NTP pyrophosphatase</fullName>
    </alternativeName>
    <alternativeName>
        <fullName evidence="10">Non-standard purine NTP pyrophosphatase</fullName>
    </alternativeName>
    <alternativeName>
        <fullName evidence="10">Nucleoside-triphosphate diphosphatase</fullName>
    </alternativeName>
    <alternativeName>
        <fullName evidence="10">Nucleoside-triphosphate pyrophosphatase</fullName>
        <shortName evidence="10">NTPase</shortName>
    </alternativeName>
</protein>
<feature type="active site" description="Proton acceptor" evidence="10">
    <location>
        <position position="75"/>
    </location>
</feature>
<dbReference type="SUPFAM" id="SSF52972">
    <property type="entry name" value="ITPase-like"/>
    <property type="match status" value="1"/>
</dbReference>
<dbReference type="HAMAP" id="MF_01405">
    <property type="entry name" value="Non_canon_purine_NTPase"/>
    <property type="match status" value="1"/>
</dbReference>
<dbReference type="PANTHER" id="PTHR11067:SF9">
    <property type="entry name" value="INOSINE TRIPHOSPHATE PYROPHOSPHATASE"/>
    <property type="match status" value="1"/>
</dbReference>
<evidence type="ECO:0000256" key="5">
    <source>
        <dbReference type="ARBA" id="ARBA00022801"/>
    </source>
</evidence>
<evidence type="ECO:0000256" key="6">
    <source>
        <dbReference type="ARBA" id="ARBA00022842"/>
    </source>
</evidence>
<evidence type="ECO:0000256" key="8">
    <source>
        <dbReference type="ARBA" id="ARBA00051875"/>
    </source>
</evidence>
<dbReference type="GO" id="GO:0017111">
    <property type="term" value="F:ribonucleoside triphosphate phosphatase activity"/>
    <property type="evidence" value="ECO:0007669"/>
    <property type="project" value="InterPro"/>
</dbReference>
<keyword evidence="6 10" id="KW-0460">Magnesium</keyword>
<dbReference type="GO" id="GO:0005829">
    <property type="term" value="C:cytosol"/>
    <property type="evidence" value="ECO:0007669"/>
    <property type="project" value="TreeGrafter"/>
</dbReference>
<dbReference type="EMBL" id="LK391969">
    <property type="protein sequence ID" value="CEF26862.1"/>
    <property type="molecule type" value="Genomic_DNA"/>
</dbReference>
<comment type="catalytic activity">
    <reaction evidence="9 10">
        <text>XTP + H2O = XMP + diphosphate + H(+)</text>
        <dbReference type="Rhea" id="RHEA:28610"/>
        <dbReference type="ChEBI" id="CHEBI:15377"/>
        <dbReference type="ChEBI" id="CHEBI:15378"/>
        <dbReference type="ChEBI" id="CHEBI:33019"/>
        <dbReference type="ChEBI" id="CHEBI:57464"/>
        <dbReference type="ChEBI" id="CHEBI:61314"/>
        <dbReference type="EC" id="3.6.1.66"/>
    </reaction>
</comment>
<reference evidence="12" key="1">
    <citation type="submission" date="2014-07" db="EMBL/GenBank/DDBJ databases">
        <authorList>
            <person name="Urmite Genomes Urmite Genomes"/>
        </authorList>
    </citation>
    <scope>NUCLEOTIDE SEQUENCE</scope>
    <source>
        <strain evidence="12">12M76_air</strain>
    </source>
</reference>
<feature type="binding site" evidence="10">
    <location>
        <begin position="187"/>
        <end position="188"/>
    </location>
    <ligand>
        <name>substrate</name>
    </ligand>
</feature>
<evidence type="ECO:0000256" key="4">
    <source>
        <dbReference type="ARBA" id="ARBA00022741"/>
    </source>
</evidence>
<feature type="binding site" evidence="10">
    <location>
        <position position="46"/>
    </location>
    <ligand>
        <name>Mg(2+)</name>
        <dbReference type="ChEBI" id="CHEBI:18420"/>
    </ligand>
</feature>
<evidence type="ECO:0000256" key="10">
    <source>
        <dbReference type="HAMAP-Rule" id="MF_01405"/>
    </source>
</evidence>
<dbReference type="GO" id="GO:0035870">
    <property type="term" value="F:dITP diphosphatase activity"/>
    <property type="evidence" value="ECO:0007669"/>
    <property type="project" value="UniProtKB-UniRule"/>
</dbReference>
<keyword evidence="3 10" id="KW-0479">Metal-binding</keyword>